<dbReference type="KEGG" id="sinu:IMZ28_07255"/>
<dbReference type="EMBL" id="CP063164">
    <property type="protein sequence ID" value="QOR61250.1"/>
    <property type="molecule type" value="Genomic_DNA"/>
</dbReference>
<reference evidence="1 2" key="1">
    <citation type="submission" date="2020-10" db="EMBL/GenBank/DDBJ databases">
        <title>The genome of sulfurovum sp.</title>
        <authorList>
            <person name="Xie S."/>
            <person name="Shao Z."/>
            <person name="Jiang L."/>
        </authorList>
    </citation>
    <scope>NUCLEOTIDE SEQUENCE [LARGE SCALE GENOMIC DNA]</scope>
    <source>
        <strain evidence="1 2">ST-419</strain>
    </source>
</reference>
<name>A0A7M1S4G8_9BACT</name>
<dbReference type="AlphaFoldDB" id="A0A7M1S4G8"/>
<proteinExistence type="predicted"/>
<accession>A0A7M1S4G8</accession>
<evidence type="ECO:0000313" key="1">
    <source>
        <dbReference type="EMBL" id="QOR61250.1"/>
    </source>
</evidence>
<dbReference type="Proteomes" id="UP000595074">
    <property type="component" value="Chromosome"/>
</dbReference>
<evidence type="ECO:0000313" key="2">
    <source>
        <dbReference type="Proteomes" id="UP000595074"/>
    </source>
</evidence>
<dbReference type="InterPro" id="IPR023214">
    <property type="entry name" value="HAD_sf"/>
</dbReference>
<dbReference type="RefSeq" id="WP_197547923.1">
    <property type="nucleotide sequence ID" value="NZ_CP063164.1"/>
</dbReference>
<gene>
    <name evidence="1" type="ORF">IMZ28_07255</name>
</gene>
<keyword evidence="2" id="KW-1185">Reference proteome</keyword>
<dbReference type="InterPro" id="IPR036412">
    <property type="entry name" value="HAD-like_sf"/>
</dbReference>
<dbReference type="GO" id="GO:0016787">
    <property type="term" value="F:hydrolase activity"/>
    <property type="evidence" value="ECO:0007669"/>
    <property type="project" value="UniProtKB-KW"/>
</dbReference>
<keyword evidence="1" id="KW-0378">Hydrolase</keyword>
<sequence length="154" mass="17260">MIKIPNFKNVEIKNILFDYNGTLAKNGKVGKKRRSLLQKICKQYNVYVITADTFGSVHEELKDFDLEVVVLTSDNHTKEKEIFLKSLDRERTIALGNGNNDVDMLKSAVISIAILGDEGCAKETLLASDIVCKSIIDAMGLLLYPKRLTATLRR</sequence>
<dbReference type="Pfam" id="PF08282">
    <property type="entry name" value="Hydrolase_3"/>
    <property type="match status" value="1"/>
</dbReference>
<organism evidence="1 2">
    <name type="scientific">Sulfurovum indicum</name>
    <dbReference type="NCBI Taxonomy" id="2779528"/>
    <lineage>
        <taxon>Bacteria</taxon>
        <taxon>Pseudomonadati</taxon>
        <taxon>Campylobacterota</taxon>
        <taxon>Epsilonproteobacteria</taxon>
        <taxon>Campylobacterales</taxon>
        <taxon>Sulfurovaceae</taxon>
        <taxon>Sulfurovum</taxon>
    </lineage>
</organism>
<protein>
    <submittedName>
        <fullName evidence="1">HAD hydrolase family protein</fullName>
    </submittedName>
</protein>
<dbReference type="SUPFAM" id="SSF56784">
    <property type="entry name" value="HAD-like"/>
    <property type="match status" value="1"/>
</dbReference>
<dbReference type="Gene3D" id="3.40.50.1000">
    <property type="entry name" value="HAD superfamily/HAD-like"/>
    <property type="match status" value="1"/>
</dbReference>